<dbReference type="Gene3D" id="1.20.120.1750">
    <property type="match status" value="1"/>
</dbReference>
<evidence type="ECO:0000259" key="2">
    <source>
        <dbReference type="Pfam" id="PF00097"/>
    </source>
</evidence>
<evidence type="ECO:0000256" key="1">
    <source>
        <dbReference type="ARBA" id="ARBA00022723"/>
    </source>
</evidence>
<name>A0A058ZZB6_EUCGR</name>
<dbReference type="GO" id="GO:0031624">
    <property type="term" value="F:ubiquitin conjugating enzyme binding"/>
    <property type="evidence" value="ECO:0000318"/>
    <property type="project" value="GO_Central"/>
</dbReference>
<feature type="domain" description="Zinc finger C3HC4 RING-type" evidence="2">
    <location>
        <begin position="12"/>
        <end position="30"/>
    </location>
</feature>
<dbReference type="GO" id="GO:0046872">
    <property type="term" value="F:metal ion binding"/>
    <property type="evidence" value="ECO:0007669"/>
    <property type="project" value="UniProtKB-KW"/>
</dbReference>
<evidence type="ECO:0000313" key="3">
    <source>
        <dbReference type="EMBL" id="KCW46804.1"/>
    </source>
</evidence>
<dbReference type="STRING" id="71139.A0A058ZZB6"/>
<accession>A0A058ZZB6</accession>
<dbReference type="GO" id="GO:0005737">
    <property type="term" value="C:cytoplasm"/>
    <property type="evidence" value="ECO:0000318"/>
    <property type="project" value="GO_Central"/>
</dbReference>
<dbReference type="SUPFAM" id="SSF57850">
    <property type="entry name" value="RING/U-box"/>
    <property type="match status" value="1"/>
</dbReference>
<dbReference type="Gramene" id="KCW46804">
    <property type="protein sequence ID" value="KCW46804"/>
    <property type="gene ID" value="EUGRSUZ_K00610"/>
</dbReference>
<organism evidence="3">
    <name type="scientific">Eucalyptus grandis</name>
    <name type="common">Flooded gum</name>
    <dbReference type="NCBI Taxonomy" id="71139"/>
    <lineage>
        <taxon>Eukaryota</taxon>
        <taxon>Viridiplantae</taxon>
        <taxon>Streptophyta</taxon>
        <taxon>Embryophyta</taxon>
        <taxon>Tracheophyta</taxon>
        <taxon>Spermatophyta</taxon>
        <taxon>Magnoliopsida</taxon>
        <taxon>eudicotyledons</taxon>
        <taxon>Gunneridae</taxon>
        <taxon>Pentapetalae</taxon>
        <taxon>rosids</taxon>
        <taxon>malvids</taxon>
        <taxon>Myrtales</taxon>
        <taxon>Myrtaceae</taxon>
        <taxon>Myrtoideae</taxon>
        <taxon>Eucalypteae</taxon>
        <taxon>Eucalyptus</taxon>
    </lineage>
</organism>
<protein>
    <recommendedName>
        <fullName evidence="2">Zinc finger C3HC4 RING-type domain-containing protein</fullName>
    </recommendedName>
</protein>
<dbReference type="Pfam" id="PF00097">
    <property type="entry name" value="zf-C3HC4"/>
    <property type="match status" value="1"/>
</dbReference>
<sequence>MEDVPSISIFKTTERCDHSFCSHCMSSYIVAKIKDGSGKAMLDPITCKQLVSSVGFARRSDVLCYCPNLSCRDGCLFKCPSCNGGGWFRDEDIHLLERLAERQRWKRCPQCHVHVECSGGRKKMGCRCKTQFCHGCGRKRGPSSSCACRKEFCLGHSFI</sequence>
<dbReference type="GO" id="GO:0006511">
    <property type="term" value="P:ubiquitin-dependent protein catabolic process"/>
    <property type="evidence" value="ECO:0000318"/>
    <property type="project" value="GO_Central"/>
</dbReference>
<dbReference type="InterPro" id="IPR018957">
    <property type="entry name" value="Znf_C3HC4_RING-type"/>
</dbReference>
<proteinExistence type="predicted"/>
<dbReference type="GO" id="GO:0000151">
    <property type="term" value="C:ubiquitin ligase complex"/>
    <property type="evidence" value="ECO:0000318"/>
    <property type="project" value="GO_Central"/>
</dbReference>
<keyword evidence="1" id="KW-0479">Metal-binding</keyword>
<gene>
    <name evidence="3" type="ORF">EUGRSUZ_K00610</name>
</gene>
<dbReference type="InParanoid" id="A0A058ZZB6"/>
<dbReference type="GO" id="GO:0016567">
    <property type="term" value="P:protein ubiquitination"/>
    <property type="evidence" value="ECO:0007669"/>
    <property type="project" value="InterPro"/>
</dbReference>
<dbReference type="InterPro" id="IPR031127">
    <property type="entry name" value="E3_UB_ligase_RBR"/>
</dbReference>
<reference evidence="3" key="1">
    <citation type="submission" date="2013-07" db="EMBL/GenBank/DDBJ databases">
        <title>The genome of Eucalyptus grandis.</title>
        <authorList>
            <person name="Schmutz J."/>
            <person name="Hayes R."/>
            <person name="Myburg A."/>
            <person name="Tuskan G."/>
            <person name="Grattapaglia D."/>
            <person name="Rokhsar D.S."/>
        </authorList>
    </citation>
    <scope>NUCLEOTIDE SEQUENCE</scope>
    <source>
        <tissue evidence="3">Leaf extractions</tissue>
    </source>
</reference>
<dbReference type="PANTHER" id="PTHR11685">
    <property type="entry name" value="RBR FAMILY RING FINGER AND IBR DOMAIN-CONTAINING"/>
    <property type="match status" value="1"/>
</dbReference>
<dbReference type="AlphaFoldDB" id="A0A058ZZB6"/>
<dbReference type="GO" id="GO:0061630">
    <property type="term" value="F:ubiquitin protein ligase activity"/>
    <property type="evidence" value="ECO:0000318"/>
    <property type="project" value="GO_Central"/>
</dbReference>
<dbReference type="EMBL" id="KK198763">
    <property type="protein sequence ID" value="KCW46804.1"/>
    <property type="molecule type" value="Genomic_DNA"/>
</dbReference>